<protein>
    <submittedName>
        <fullName evidence="1">Alcohol dehydrogenase: Alcohol dehydrogenase</fullName>
    </submittedName>
</protein>
<dbReference type="Gene3D" id="3.90.180.10">
    <property type="entry name" value="Medium-chain alcohol dehydrogenases, catalytic domain"/>
    <property type="match status" value="1"/>
</dbReference>
<dbReference type="RefSeq" id="WP_162666593.1">
    <property type="nucleotide sequence ID" value="NZ_LR593886.1"/>
</dbReference>
<accession>A0A6P2CU00</accession>
<reference evidence="1 2" key="1">
    <citation type="submission" date="2019-05" db="EMBL/GenBank/DDBJ databases">
        <authorList>
            <consortium name="Science for Life Laboratories"/>
        </authorList>
    </citation>
    <scope>NUCLEOTIDE SEQUENCE [LARGE SCALE GENOMIC DNA]</scope>
    <source>
        <strain evidence="1">Soil9</strain>
    </source>
</reference>
<gene>
    <name evidence="1" type="ORF">SOIL9_60890</name>
</gene>
<dbReference type="KEGG" id="gms:SOIL9_60890"/>
<keyword evidence="2" id="KW-1185">Reference proteome</keyword>
<proteinExistence type="predicted"/>
<evidence type="ECO:0000313" key="2">
    <source>
        <dbReference type="Proteomes" id="UP000464178"/>
    </source>
</evidence>
<dbReference type="AlphaFoldDB" id="A0A6P2CU00"/>
<evidence type="ECO:0000313" key="1">
    <source>
        <dbReference type="EMBL" id="VTR91625.1"/>
    </source>
</evidence>
<name>A0A6P2CU00_9BACT</name>
<sequence>MWHADASVLKVPDGIPDEKLLDKVLKNEIDISFVVTHRLPLEEGPVAYRTFRDKKDNCIRLVLKPWAS</sequence>
<organism evidence="1 2">
    <name type="scientific">Gemmata massiliana</name>
    <dbReference type="NCBI Taxonomy" id="1210884"/>
    <lineage>
        <taxon>Bacteria</taxon>
        <taxon>Pseudomonadati</taxon>
        <taxon>Planctomycetota</taxon>
        <taxon>Planctomycetia</taxon>
        <taxon>Gemmatales</taxon>
        <taxon>Gemmataceae</taxon>
        <taxon>Gemmata</taxon>
    </lineage>
</organism>
<dbReference type="Proteomes" id="UP000464178">
    <property type="component" value="Chromosome"/>
</dbReference>
<dbReference type="EMBL" id="LR593886">
    <property type="protein sequence ID" value="VTR91625.1"/>
    <property type="molecule type" value="Genomic_DNA"/>
</dbReference>